<evidence type="ECO:0000256" key="4">
    <source>
        <dbReference type="ARBA" id="ARBA00023157"/>
    </source>
</evidence>
<dbReference type="Pfam" id="PF06702">
    <property type="entry name" value="Fam20C"/>
    <property type="match status" value="1"/>
</dbReference>
<evidence type="ECO:0000259" key="9">
    <source>
        <dbReference type="Pfam" id="PF06702"/>
    </source>
</evidence>
<protein>
    <submittedName>
        <fullName evidence="10">Glycosaminoglycan xylosylkinase-like protein</fullName>
    </submittedName>
</protein>
<dbReference type="AlphaFoldDB" id="A0A3S4RDQ3"/>
<keyword evidence="8" id="KW-0479">Metal-binding</keyword>
<feature type="binding site" evidence="7">
    <location>
        <position position="106"/>
    </location>
    <ligand>
        <name>ATP</name>
        <dbReference type="ChEBI" id="CHEBI:30616"/>
    </ligand>
</feature>
<comment type="subcellular location">
    <subcellularLocation>
        <location evidence="1">Golgi apparatus</location>
    </subcellularLocation>
</comment>
<feature type="binding site" evidence="7">
    <location>
        <position position="280"/>
    </location>
    <ligand>
        <name>ATP</name>
        <dbReference type="ChEBI" id="CHEBI:30616"/>
    </ligand>
</feature>
<evidence type="ECO:0000313" key="10">
    <source>
        <dbReference type="EMBL" id="RWS14916.1"/>
    </source>
</evidence>
<feature type="binding site" evidence="7">
    <location>
        <position position="294"/>
    </location>
    <ligand>
        <name>ATP</name>
        <dbReference type="ChEBI" id="CHEBI:30616"/>
    </ligand>
</feature>
<evidence type="ECO:0000256" key="5">
    <source>
        <dbReference type="ARBA" id="ARBA00023180"/>
    </source>
</evidence>
<dbReference type="GO" id="GO:0005524">
    <property type="term" value="F:ATP binding"/>
    <property type="evidence" value="ECO:0007669"/>
    <property type="project" value="UniProtKB-KW"/>
</dbReference>
<organism evidence="10 13">
    <name type="scientific">Dinothrombium tinctorium</name>
    <dbReference type="NCBI Taxonomy" id="1965070"/>
    <lineage>
        <taxon>Eukaryota</taxon>
        <taxon>Metazoa</taxon>
        <taxon>Ecdysozoa</taxon>
        <taxon>Arthropoda</taxon>
        <taxon>Chelicerata</taxon>
        <taxon>Arachnida</taxon>
        <taxon>Acari</taxon>
        <taxon>Acariformes</taxon>
        <taxon>Trombidiformes</taxon>
        <taxon>Prostigmata</taxon>
        <taxon>Anystina</taxon>
        <taxon>Parasitengona</taxon>
        <taxon>Trombidioidea</taxon>
        <taxon>Trombidiidae</taxon>
        <taxon>Dinothrombium</taxon>
    </lineage>
</organism>
<comment type="similarity">
    <text evidence="2">Belongs to the FAM20 family.</text>
</comment>
<feature type="binding site" evidence="8">
    <location>
        <position position="125"/>
    </location>
    <ligand>
        <name>Mn(2+)</name>
        <dbReference type="ChEBI" id="CHEBI:29035"/>
    </ligand>
</feature>
<keyword evidence="8" id="KW-0464">Manganese</keyword>
<dbReference type="GO" id="GO:0016773">
    <property type="term" value="F:phosphotransferase activity, alcohol group as acceptor"/>
    <property type="evidence" value="ECO:0007669"/>
    <property type="project" value="TreeGrafter"/>
</dbReference>
<keyword evidence="10" id="KW-0418">Kinase</keyword>
<evidence type="ECO:0000256" key="1">
    <source>
        <dbReference type="ARBA" id="ARBA00004555"/>
    </source>
</evidence>
<evidence type="ECO:0000256" key="8">
    <source>
        <dbReference type="PIRSR" id="PIRSR624869-3"/>
    </source>
</evidence>
<dbReference type="EMBL" id="NCKU01000170">
    <property type="protein sequence ID" value="RWS16761.1"/>
    <property type="molecule type" value="Genomic_DNA"/>
</dbReference>
<dbReference type="InterPro" id="IPR024869">
    <property type="entry name" value="FAM20"/>
</dbReference>
<accession>A0A3S4RDQ3</accession>
<dbReference type="STRING" id="1965070.A0A3S4RDQ3"/>
<keyword evidence="7" id="KW-0067">ATP-binding</keyword>
<dbReference type="InterPro" id="IPR009581">
    <property type="entry name" value="FAM20_C"/>
</dbReference>
<feature type="binding site" evidence="7">
    <location>
        <position position="90"/>
    </location>
    <ligand>
        <name>ATP</name>
        <dbReference type="ChEBI" id="CHEBI:30616"/>
    </ligand>
</feature>
<name>A0A3S4RDQ3_9ACAR</name>
<evidence type="ECO:0000313" key="11">
    <source>
        <dbReference type="EMBL" id="RWS14921.1"/>
    </source>
</evidence>
<comment type="caution">
    <text evidence="10">The sequence shown here is derived from an EMBL/GenBank/DDBJ whole genome shotgun (WGS) entry which is preliminary data.</text>
</comment>
<keyword evidence="4" id="KW-1015">Disulfide bond</keyword>
<keyword evidence="10" id="KW-0808">Transferase</keyword>
<feature type="binding site" evidence="8">
    <location>
        <position position="294"/>
    </location>
    <ligand>
        <name>Mn(2+)</name>
        <dbReference type="ChEBI" id="CHEBI:29035"/>
    </ligand>
</feature>
<evidence type="ECO:0000256" key="3">
    <source>
        <dbReference type="ARBA" id="ARBA00023034"/>
    </source>
</evidence>
<gene>
    <name evidence="10" type="ORF">B4U79_04183</name>
    <name evidence="11" type="ORF">B4U79_07241</name>
    <name evidence="12" type="ORF">B4U79_16069</name>
</gene>
<evidence type="ECO:0000313" key="12">
    <source>
        <dbReference type="EMBL" id="RWS16761.1"/>
    </source>
</evidence>
<evidence type="ECO:0000256" key="6">
    <source>
        <dbReference type="PIRSR" id="PIRSR624869-1"/>
    </source>
</evidence>
<dbReference type="GO" id="GO:0046872">
    <property type="term" value="F:metal ion binding"/>
    <property type="evidence" value="ECO:0007669"/>
    <property type="project" value="UniProtKB-KW"/>
</dbReference>
<keyword evidence="7" id="KW-0547">Nucleotide-binding</keyword>
<evidence type="ECO:0000256" key="2">
    <source>
        <dbReference type="ARBA" id="ARBA00006557"/>
    </source>
</evidence>
<proteinExistence type="inferred from homology"/>
<feature type="binding site" evidence="7">
    <location>
        <begin position="209"/>
        <end position="212"/>
    </location>
    <ligand>
        <name>ATP</name>
        <dbReference type="ChEBI" id="CHEBI:30616"/>
    </ligand>
</feature>
<keyword evidence="13" id="KW-1185">Reference proteome</keyword>
<dbReference type="EMBL" id="NCKU01000592">
    <property type="protein sequence ID" value="RWS14916.1"/>
    <property type="molecule type" value="Genomic_DNA"/>
</dbReference>
<dbReference type="OrthoDB" id="8583677at2759"/>
<reference evidence="10" key="2">
    <citation type="submission" date="2018-11" db="EMBL/GenBank/DDBJ databases">
        <title>Trombidioid mite genomics.</title>
        <authorList>
            <person name="Dong X."/>
        </authorList>
    </citation>
    <scope>NUCLEOTIDE SEQUENCE</scope>
    <source>
        <strain evidence="10">UoL-WK</strain>
    </source>
</reference>
<evidence type="ECO:0000313" key="13">
    <source>
        <dbReference type="Proteomes" id="UP000285301"/>
    </source>
</evidence>
<feature type="domain" description="FAM20 C-terminal" evidence="9">
    <location>
        <begin position="177"/>
        <end position="383"/>
    </location>
</feature>
<dbReference type="PANTHER" id="PTHR12450">
    <property type="entry name" value="DENTIN MATRIX PROTEIN 4 PROTEIN FAM20"/>
    <property type="match status" value="1"/>
</dbReference>
<comment type="cofactor">
    <cofactor evidence="8">
        <name>Mn(2+)</name>
        <dbReference type="ChEBI" id="CHEBI:29035"/>
    </cofactor>
</comment>
<dbReference type="Proteomes" id="UP000285301">
    <property type="component" value="Unassembled WGS sequence"/>
</dbReference>
<dbReference type="GO" id="GO:0016301">
    <property type="term" value="F:kinase activity"/>
    <property type="evidence" value="ECO:0007669"/>
    <property type="project" value="UniProtKB-KW"/>
</dbReference>
<evidence type="ECO:0000256" key="7">
    <source>
        <dbReference type="PIRSR" id="PIRSR624869-2"/>
    </source>
</evidence>
<feature type="active site" evidence="6">
    <location>
        <position position="275"/>
    </location>
</feature>
<dbReference type="PANTHER" id="PTHR12450:SF14">
    <property type="entry name" value="GLYCOSAMINOGLYCAN XYLOSYLKINASE"/>
    <property type="match status" value="1"/>
</dbReference>
<dbReference type="GO" id="GO:0005794">
    <property type="term" value="C:Golgi apparatus"/>
    <property type="evidence" value="ECO:0007669"/>
    <property type="project" value="UniProtKB-SubCell"/>
</dbReference>
<keyword evidence="5" id="KW-0325">Glycoprotein</keyword>
<sequence>MEVEKKLKEEAFVSLVRHNTESERRVNTIVQRLKSNVNYNLSYEQLWQKVSSNVATDRLYRESNPALSYVISALSNAEITRADISTKGTQLKLLLRLKGGQSVFFKPMRYKRDEIIRESPYAGFDRHNGEIVAFHLSRLLRMPLVPITSGRKIDIENEVKRTASKRLLQTFLKIYNQSTNCFYGRCYYCKPKHSVCPDLESGLLEGAAIFLLPQHFTLKRVRSPWQRTYKNNVLARWEVDSRYCHDKLMKTITIEPHLLNFVDVAIFDYLIGNADRHHYEMFKDVPNSPVLLIDNGKSFGNPFLDEFTILAPLFQCCVIRKSTYELLLLFLTSRKQLSRALDELLITDALYPLLNDAHLKAIDRRLLTIVALVNVCIDQNVNKALY</sequence>
<reference evidence="10 13" key="1">
    <citation type="journal article" date="2018" name="Gigascience">
        <title>Genomes of trombidid mites reveal novel predicted allergens and laterally-transferred genes associated with secondary metabolism.</title>
        <authorList>
            <person name="Dong X."/>
            <person name="Chaisiri K."/>
            <person name="Xia D."/>
            <person name="Armstrong S.D."/>
            <person name="Fang Y."/>
            <person name="Donnelly M.J."/>
            <person name="Kadowaki T."/>
            <person name="McGarry J.W."/>
            <person name="Darby A.C."/>
            <person name="Makepeace B.L."/>
        </authorList>
    </citation>
    <scope>NUCLEOTIDE SEQUENCE [LARGE SCALE GENOMIC DNA]</scope>
    <source>
        <strain evidence="10">UoL-WK</strain>
    </source>
</reference>
<dbReference type="EMBL" id="NCKU01000591">
    <property type="protein sequence ID" value="RWS14921.1"/>
    <property type="molecule type" value="Genomic_DNA"/>
</dbReference>
<keyword evidence="3" id="KW-0333">Golgi apparatus</keyword>